<keyword evidence="27" id="KW-1185">Reference proteome</keyword>
<dbReference type="InterPro" id="IPR008271">
    <property type="entry name" value="Ser/Thr_kinase_AS"/>
</dbReference>
<dbReference type="PIRSF" id="PIRSF000641">
    <property type="entry name" value="SRK"/>
    <property type="match status" value="1"/>
</dbReference>
<dbReference type="InterPro" id="IPR036426">
    <property type="entry name" value="Bulb-type_lectin_dom_sf"/>
</dbReference>
<dbReference type="Proteomes" id="UP001359559">
    <property type="component" value="Unassembled WGS sequence"/>
</dbReference>
<reference evidence="26 27" key="1">
    <citation type="submission" date="2024-01" db="EMBL/GenBank/DDBJ databases">
        <title>The genomes of 5 underutilized Papilionoideae crops provide insights into root nodulation and disease resistance.</title>
        <authorList>
            <person name="Yuan L."/>
        </authorList>
    </citation>
    <scope>NUCLEOTIDE SEQUENCE [LARGE SCALE GENOMIC DNA]</scope>
    <source>
        <strain evidence="26">LY-2023</strain>
        <tissue evidence="26">Leaf</tissue>
    </source>
</reference>
<dbReference type="InterPro" id="IPR000742">
    <property type="entry name" value="EGF"/>
</dbReference>
<proteinExistence type="inferred from homology"/>
<dbReference type="PROSITE" id="PS00108">
    <property type="entry name" value="PROTEIN_KINASE_ST"/>
    <property type="match status" value="1"/>
</dbReference>
<dbReference type="CDD" id="cd14066">
    <property type="entry name" value="STKc_IRAK"/>
    <property type="match status" value="1"/>
</dbReference>
<evidence type="ECO:0000313" key="27">
    <source>
        <dbReference type="Proteomes" id="UP001359559"/>
    </source>
</evidence>
<dbReference type="Gene3D" id="1.10.510.10">
    <property type="entry name" value="Transferase(Phosphotransferase) domain 1"/>
    <property type="match status" value="1"/>
</dbReference>
<keyword evidence="3 18" id="KW-0245">EGF-like domain</keyword>
<evidence type="ECO:0000256" key="16">
    <source>
        <dbReference type="ARBA" id="ARBA00048679"/>
    </source>
</evidence>
<dbReference type="PROSITE" id="PS50927">
    <property type="entry name" value="BULB_LECTIN"/>
    <property type="match status" value="1"/>
</dbReference>
<dbReference type="Pfam" id="PF00069">
    <property type="entry name" value="Pkinase"/>
    <property type="match status" value="1"/>
</dbReference>
<keyword evidence="5 20" id="KW-0812">Transmembrane</keyword>
<dbReference type="InterPro" id="IPR000719">
    <property type="entry name" value="Prot_kinase_dom"/>
</dbReference>
<keyword evidence="8 17" id="KW-0418">Kinase</keyword>
<dbReference type="PANTHER" id="PTHR47974">
    <property type="entry name" value="OS07G0415500 PROTEIN"/>
    <property type="match status" value="1"/>
</dbReference>
<evidence type="ECO:0000256" key="20">
    <source>
        <dbReference type="SAM" id="Phobius"/>
    </source>
</evidence>
<evidence type="ECO:0000256" key="13">
    <source>
        <dbReference type="ARBA" id="ARBA00023170"/>
    </source>
</evidence>
<dbReference type="GO" id="GO:0016020">
    <property type="term" value="C:membrane"/>
    <property type="evidence" value="ECO:0007669"/>
    <property type="project" value="UniProtKB-SubCell"/>
</dbReference>
<dbReference type="CDD" id="cd01098">
    <property type="entry name" value="PAN_AP_plant"/>
    <property type="match status" value="1"/>
</dbReference>
<dbReference type="Pfam" id="PF01453">
    <property type="entry name" value="B_lectin"/>
    <property type="match status" value="1"/>
</dbReference>
<keyword evidence="12" id="KW-1015">Disulfide bond</keyword>
<dbReference type="AlphaFoldDB" id="A0AAN9PBS9"/>
<evidence type="ECO:0000256" key="3">
    <source>
        <dbReference type="ARBA" id="ARBA00022536"/>
    </source>
</evidence>
<evidence type="ECO:0000256" key="7">
    <source>
        <dbReference type="ARBA" id="ARBA00022741"/>
    </source>
</evidence>
<dbReference type="Pfam" id="PF00954">
    <property type="entry name" value="S_locus_glycop"/>
    <property type="match status" value="1"/>
</dbReference>
<evidence type="ECO:0000256" key="2">
    <source>
        <dbReference type="ARBA" id="ARBA00022527"/>
    </source>
</evidence>
<evidence type="ECO:0000259" key="25">
    <source>
        <dbReference type="PROSITE" id="PS50948"/>
    </source>
</evidence>
<dbReference type="GO" id="GO:0048544">
    <property type="term" value="P:recognition of pollen"/>
    <property type="evidence" value="ECO:0007669"/>
    <property type="project" value="InterPro"/>
</dbReference>
<dbReference type="Gene3D" id="2.90.10.10">
    <property type="entry name" value="Bulb-type lectin domain"/>
    <property type="match status" value="2"/>
</dbReference>
<keyword evidence="6 21" id="KW-0732">Signal</keyword>
<comment type="caution">
    <text evidence="26">The sequence shown here is derived from an EMBL/GenBank/DDBJ whole genome shotgun (WGS) entry which is preliminary data.</text>
</comment>
<comment type="caution">
    <text evidence="18">Lacks conserved residue(s) required for the propagation of feature annotation.</text>
</comment>
<sequence>MNHTKMAFSISLFFLVSIFPFQCSSSLSSLNKGSSLSVEKHLEDIIVPQNDLFSAGFFQVGGNAYSFAIWFNEPHPHNPTTVVWMANRGQPVNGKRSKVSLLQTGNIVVLDAGRYNIWSSNTASNKSTELYLKDDGNLVLRELHGTILWQSFDFPTDTLLPGQPLTRHTQLVSSRSQSNHSSGFYKLFFDDDNILLLVYDGPDVSSIYWPSPWLVSWEAGRFRYNSSRVAVLNSLGKFTSSDNYTFSTNDHSMVMQRRLTLDSDGNVRVYSRNQASKWQISWQFIFDTCTVHGICGGNSTCSYDPKRGSRCSCLPGYKVRNSNDWSYGCEPMFNLNCNSNEATFLEVPGVEFFGYDNNYVPTTTYMNCLNLCLQDCSCKGFQYRYGGGQSSSCFTKIQLLNGRHSPTYEGAIYLRLPKSNNYSMEQSVSAYDHVRSVLLPKDYVGKRPSRFVRFFLWLATAVGALEMLSLSLIWVLLIRTRQKSSADPQGYNLAAVGIRKYSYPELKKATKGFSQEIGKGASGVVYKGILSDQRHAAIKRLNEATQGEGEFLVEVSIIGRLNHMNLIEMWGYCAEGKHRLLVCEYMENGSLAENLSSNTLDWSKRYNIALGTARGLAYLHEECLEWILHCDIKPQNILLDSNYHPKIADFGLSKLLNRNIIKKSNFSMIRGTRGYMAPEWVFNLPITSKVDVYSYGIVLLELVTGKSPTVDIETVVGEEAYNGRLVTWVREKKSGQSWVDQIVDPRIGQNYEASKIEILVKVALDCVEEDRDVRPTMRQVVEMLQCQESDAQ</sequence>
<evidence type="ECO:0000256" key="1">
    <source>
        <dbReference type="ARBA" id="ARBA00004479"/>
    </source>
</evidence>
<evidence type="ECO:0000259" key="24">
    <source>
        <dbReference type="PROSITE" id="PS50927"/>
    </source>
</evidence>
<dbReference type="GO" id="GO:0004674">
    <property type="term" value="F:protein serine/threonine kinase activity"/>
    <property type="evidence" value="ECO:0007669"/>
    <property type="project" value="UniProtKB-KW"/>
</dbReference>
<dbReference type="PANTHER" id="PTHR47974:SF3">
    <property type="entry name" value="RECEPTOR-LIKE SERINE_THREONINE-PROTEIN KINASE"/>
    <property type="match status" value="1"/>
</dbReference>
<comment type="catalytic activity">
    <reaction evidence="16 17">
        <text>L-seryl-[protein] + ATP = O-phospho-L-seryl-[protein] + ADP + H(+)</text>
        <dbReference type="Rhea" id="RHEA:17989"/>
        <dbReference type="Rhea" id="RHEA-COMP:9863"/>
        <dbReference type="Rhea" id="RHEA-COMP:11604"/>
        <dbReference type="ChEBI" id="CHEBI:15378"/>
        <dbReference type="ChEBI" id="CHEBI:29999"/>
        <dbReference type="ChEBI" id="CHEBI:30616"/>
        <dbReference type="ChEBI" id="CHEBI:83421"/>
        <dbReference type="ChEBI" id="CHEBI:456216"/>
        <dbReference type="EC" id="2.7.11.1"/>
    </reaction>
</comment>
<feature type="domain" description="Bulb-type lectin" evidence="24">
    <location>
        <begin position="27"/>
        <end position="153"/>
    </location>
</feature>
<dbReference type="PROSITE" id="PS50011">
    <property type="entry name" value="PROTEIN_KINASE_DOM"/>
    <property type="match status" value="1"/>
</dbReference>
<dbReference type="PROSITE" id="PS50948">
    <property type="entry name" value="PAN"/>
    <property type="match status" value="1"/>
</dbReference>
<evidence type="ECO:0000313" key="26">
    <source>
        <dbReference type="EMBL" id="KAK7292970.1"/>
    </source>
</evidence>
<dbReference type="InterPro" id="IPR017441">
    <property type="entry name" value="Protein_kinase_ATP_BS"/>
</dbReference>
<evidence type="ECO:0000256" key="21">
    <source>
        <dbReference type="SAM" id="SignalP"/>
    </source>
</evidence>
<dbReference type="EMBL" id="JAYKXN010000004">
    <property type="protein sequence ID" value="KAK7292970.1"/>
    <property type="molecule type" value="Genomic_DNA"/>
</dbReference>
<evidence type="ECO:0000259" key="23">
    <source>
        <dbReference type="PROSITE" id="PS50026"/>
    </source>
</evidence>
<evidence type="ECO:0000256" key="11">
    <source>
        <dbReference type="ARBA" id="ARBA00023136"/>
    </source>
</evidence>
<evidence type="ECO:0000256" key="12">
    <source>
        <dbReference type="ARBA" id="ARBA00023157"/>
    </source>
</evidence>
<evidence type="ECO:0000256" key="9">
    <source>
        <dbReference type="ARBA" id="ARBA00022840"/>
    </source>
</evidence>
<name>A0AAN9PBS9_CLITE</name>
<feature type="signal peptide" evidence="21">
    <location>
        <begin position="1"/>
        <end position="26"/>
    </location>
</feature>
<evidence type="ECO:0000256" key="17">
    <source>
        <dbReference type="PIRNR" id="PIRNR000641"/>
    </source>
</evidence>
<dbReference type="InterPro" id="IPR000858">
    <property type="entry name" value="S_locus_glycoprot_dom"/>
</dbReference>
<evidence type="ECO:0000259" key="22">
    <source>
        <dbReference type="PROSITE" id="PS50011"/>
    </source>
</evidence>
<gene>
    <name evidence="26" type="ORF">RJT34_15829</name>
</gene>
<accession>A0AAN9PBS9</accession>
<feature type="binding site" evidence="19">
    <location>
        <position position="539"/>
    </location>
    <ligand>
        <name>ATP</name>
        <dbReference type="ChEBI" id="CHEBI:30616"/>
    </ligand>
</feature>
<organism evidence="26 27">
    <name type="scientific">Clitoria ternatea</name>
    <name type="common">Butterfly pea</name>
    <dbReference type="NCBI Taxonomy" id="43366"/>
    <lineage>
        <taxon>Eukaryota</taxon>
        <taxon>Viridiplantae</taxon>
        <taxon>Streptophyta</taxon>
        <taxon>Embryophyta</taxon>
        <taxon>Tracheophyta</taxon>
        <taxon>Spermatophyta</taxon>
        <taxon>Magnoliopsida</taxon>
        <taxon>eudicotyledons</taxon>
        <taxon>Gunneridae</taxon>
        <taxon>Pentapetalae</taxon>
        <taxon>rosids</taxon>
        <taxon>fabids</taxon>
        <taxon>Fabales</taxon>
        <taxon>Fabaceae</taxon>
        <taxon>Papilionoideae</taxon>
        <taxon>50 kb inversion clade</taxon>
        <taxon>NPAAA clade</taxon>
        <taxon>indigoferoid/millettioid clade</taxon>
        <taxon>Phaseoleae</taxon>
        <taxon>Clitoria</taxon>
    </lineage>
</organism>
<dbReference type="EC" id="2.7.11.1" evidence="17"/>
<evidence type="ECO:0000256" key="10">
    <source>
        <dbReference type="ARBA" id="ARBA00022989"/>
    </source>
</evidence>
<comment type="catalytic activity">
    <reaction evidence="15 17">
        <text>L-threonyl-[protein] + ATP = O-phospho-L-threonyl-[protein] + ADP + H(+)</text>
        <dbReference type="Rhea" id="RHEA:46608"/>
        <dbReference type="Rhea" id="RHEA-COMP:11060"/>
        <dbReference type="Rhea" id="RHEA-COMP:11605"/>
        <dbReference type="ChEBI" id="CHEBI:15378"/>
        <dbReference type="ChEBI" id="CHEBI:30013"/>
        <dbReference type="ChEBI" id="CHEBI:30616"/>
        <dbReference type="ChEBI" id="CHEBI:61977"/>
        <dbReference type="ChEBI" id="CHEBI:456216"/>
        <dbReference type="EC" id="2.7.11.1"/>
    </reaction>
</comment>
<dbReference type="InterPro" id="IPR001480">
    <property type="entry name" value="Bulb-type_lectin_dom"/>
</dbReference>
<dbReference type="FunFam" id="2.90.10.10:FF:000017">
    <property type="entry name" value="Putative receptor protein kinase ZmPK1"/>
    <property type="match status" value="1"/>
</dbReference>
<keyword evidence="7 17" id="KW-0547">Nucleotide-binding</keyword>
<dbReference type="SMART" id="SM00108">
    <property type="entry name" value="B_lectin"/>
    <property type="match status" value="1"/>
</dbReference>
<keyword evidence="9 17" id="KW-0067">ATP-binding</keyword>
<dbReference type="Gene3D" id="3.30.200.20">
    <property type="entry name" value="Phosphorylase Kinase, domain 1"/>
    <property type="match status" value="1"/>
</dbReference>
<dbReference type="GO" id="GO:0005524">
    <property type="term" value="F:ATP binding"/>
    <property type="evidence" value="ECO:0007669"/>
    <property type="project" value="UniProtKB-UniRule"/>
</dbReference>
<keyword evidence="11 20" id="KW-0472">Membrane</keyword>
<keyword evidence="4 17" id="KW-0808">Transferase</keyword>
<dbReference type="CDD" id="cd00028">
    <property type="entry name" value="B_lectin"/>
    <property type="match status" value="1"/>
</dbReference>
<dbReference type="SMART" id="SM00220">
    <property type="entry name" value="S_TKc"/>
    <property type="match status" value="1"/>
</dbReference>
<dbReference type="PROSITE" id="PS00107">
    <property type="entry name" value="PROTEIN_KINASE_ATP"/>
    <property type="match status" value="1"/>
</dbReference>
<dbReference type="FunFam" id="2.90.10.10:FF:000015">
    <property type="entry name" value="Serine/threonine-protein kinase"/>
    <property type="match status" value="1"/>
</dbReference>
<dbReference type="InterPro" id="IPR003609">
    <property type="entry name" value="Pan_app"/>
</dbReference>
<keyword evidence="10 20" id="KW-1133">Transmembrane helix</keyword>
<dbReference type="Pfam" id="PF08276">
    <property type="entry name" value="PAN_2"/>
    <property type="match status" value="1"/>
</dbReference>
<keyword evidence="14" id="KW-0325">Glycoprotein</keyword>
<dbReference type="InterPro" id="IPR011009">
    <property type="entry name" value="Kinase-like_dom_sf"/>
</dbReference>
<dbReference type="SUPFAM" id="SSF56112">
    <property type="entry name" value="Protein kinase-like (PK-like)"/>
    <property type="match status" value="1"/>
</dbReference>
<keyword evidence="13" id="KW-0675">Receptor</keyword>
<feature type="domain" description="Apple" evidence="25">
    <location>
        <begin position="337"/>
        <end position="417"/>
    </location>
</feature>
<dbReference type="FunFam" id="1.10.510.10:FF:000302">
    <property type="entry name" value="Serine/threonine-protein kinase"/>
    <property type="match status" value="1"/>
</dbReference>
<evidence type="ECO:0000256" key="8">
    <source>
        <dbReference type="ARBA" id="ARBA00022777"/>
    </source>
</evidence>
<feature type="domain" description="EGF-like" evidence="23">
    <location>
        <begin position="285"/>
        <end position="323"/>
    </location>
</feature>
<protein>
    <recommendedName>
        <fullName evidence="17">Receptor-like serine/threonine-protein kinase</fullName>
        <ecNumber evidence="17">2.7.11.1</ecNumber>
    </recommendedName>
</protein>
<evidence type="ECO:0000256" key="15">
    <source>
        <dbReference type="ARBA" id="ARBA00047899"/>
    </source>
</evidence>
<keyword evidence="2 17" id="KW-0723">Serine/threonine-protein kinase</keyword>
<dbReference type="InterPro" id="IPR024171">
    <property type="entry name" value="SRK-like_kinase"/>
</dbReference>
<dbReference type="PROSITE" id="PS50026">
    <property type="entry name" value="EGF_3"/>
    <property type="match status" value="1"/>
</dbReference>
<comment type="subcellular location">
    <subcellularLocation>
        <location evidence="1">Membrane</location>
        <topology evidence="1">Single-pass type I membrane protein</topology>
    </subcellularLocation>
</comment>
<feature type="chain" id="PRO_5043042350" description="Receptor-like serine/threonine-protein kinase" evidence="21">
    <location>
        <begin position="27"/>
        <end position="792"/>
    </location>
</feature>
<dbReference type="CDD" id="cd00054">
    <property type="entry name" value="EGF_CA"/>
    <property type="match status" value="1"/>
</dbReference>
<evidence type="ECO:0000256" key="14">
    <source>
        <dbReference type="ARBA" id="ARBA00023180"/>
    </source>
</evidence>
<evidence type="ECO:0000256" key="4">
    <source>
        <dbReference type="ARBA" id="ARBA00022679"/>
    </source>
</evidence>
<evidence type="ECO:0000256" key="19">
    <source>
        <dbReference type="PROSITE-ProRule" id="PRU10141"/>
    </source>
</evidence>
<dbReference type="SUPFAM" id="SSF51110">
    <property type="entry name" value="alpha-D-mannose-specific plant lectins"/>
    <property type="match status" value="1"/>
</dbReference>
<feature type="domain" description="Protein kinase" evidence="22">
    <location>
        <begin position="511"/>
        <end position="792"/>
    </location>
</feature>
<feature type="transmembrane region" description="Helical" evidence="20">
    <location>
        <begin position="454"/>
        <end position="477"/>
    </location>
</feature>
<comment type="similarity">
    <text evidence="17">Belongs to the protein kinase superfamily. Ser/Thr protein kinase family.</text>
</comment>
<evidence type="ECO:0000256" key="5">
    <source>
        <dbReference type="ARBA" id="ARBA00022692"/>
    </source>
</evidence>
<evidence type="ECO:0000256" key="18">
    <source>
        <dbReference type="PROSITE-ProRule" id="PRU00076"/>
    </source>
</evidence>
<evidence type="ECO:0000256" key="6">
    <source>
        <dbReference type="ARBA" id="ARBA00022729"/>
    </source>
</evidence>
<dbReference type="FunFam" id="3.30.200.20:FF:000059">
    <property type="entry name" value="S-receptor-like serine/threonine-protein kinase"/>
    <property type="match status" value="1"/>
</dbReference>